<evidence type="ECO:0000313" key="8">
    <source>
        <dbReference type="WBParaSite" id="HPBE_0001685301-mRNA-1"/>
    </source>
</evidence>
<evidence type="ECO:0000256" key="4">
    <source>
        <dbReference type="ARBA" id="ARBA00026030"/>
    </source>
</evidence>
<organism evidence="6">
    <name type="scientific">Heligmosomoides polygyrus</name>
    <name type="common">Parasitic roundworm</name>
    <dbReference type="NCBI Taxonomy" id="6339"/>
    <lineage>
        <taxon>Eukaryota</taxon>
        <taxon>Metazoa</taxon>
        <taxon>Ecdysozoa</taxon>
        <taxon>Nematoda</taxon>
        <taxon>Chromadorea</taxon>
        <taxon>Rhabditida</taxon>
        <taxon>Rhabditina</taxon>
        <taxon>Rhabditomorpha</taxon>
        <taxon>Strongyloidea</taxon>
        <taxon>Heligmosomidae</taxon>
        <taxon>Heligmosomoides</taxon>
    </lineage>
</organism>
<evidence type="ECO:0000256" key="1">
    <source>
        <dbReference type="ARBA" id="ARBA00003884"/>
    </source>
</evidence>
<keyword evidence="5" id="KW-0175">Coiled coil</keyword>
<comment type="function">
    <text evidence="1">Suppresses cannabinoid receptor CNR1-mediated tonic inhibition of voltage-gated calcium channels.</text>
</comment>
<protein>
    <recommendedName>
        <fullName evidence="3">CB1 cannabinoid receptor-interacting protein 1</fullName>
    </recommendedName>
</protein>
<dbReference type="EMBL" id="UZAH01029648">
    <property type="protein sequence ID" value="VDP07205.1"/>
    <property type="molecule type" value="Genomic_DNA"/>
</dbReference>
<dbReference type="GO" id="GO:0005886">
    <property type="term" value="C:plasma membrane"/>
    <property type="evidence" value="ECO:0007669"/>
    <property type="project" value="TreeGrafter"/>
</dbReference>
<dbReference type="OrthoDB" id="5920443at2759"/>
<dbReference type="AlphaFoldDB" id="A0A3P8BL75"/>
<dbReference type="PANTHER" id="PTHR31952:SF1">
    <property type="entry name" value="CB1 CANNABINOID RECEPTOR-INTERACTING PROTEIN 1"/>
    <property type="match status" value="1"/>
</dbReference>
<evidence type="ECO:0000256" key="5">
    <source>
        <dbReference type="SAM" id="Coils"/>
    </source>
</evidence>
<dbReference type="WBParaSite" id="HPBE_0001685301-mRNA-1">
    <property type="protein sequence ID" value="HPBE_0001685301-mRNA-1"/>
    <property type="gene ID" value="HPBE_0001685301"/>
</dbReference>
<dbReference type="PANTHER" id="PTHR31952">
    <property type="entry name" value="CB1 CANNABINOID RECEPTOR-INTERACTING PROTEIN 1"/>
    <property type="match status" value="1"/>
</dbReference>
<dbReference type="Proteomes" id="UP000050761">
    <property type="component" value="Unassembled WGS sequence"/>
</dbReference>
<gene>
    <name evidence="6" type="ORF">HPBE_LOCUS16850</name>
</gene>
<reference evidence="6 7" key="1">
    <citation type="submission" date="2018-11" db="EMBL/GenBank/DDBJ databases">
        <authorList>
            <consortium name="Pathogen Informatics"/>
        </authorList>
    </citation>
    <scope>NUCLEOTIDE SEQUENCE [LARGE SCALE GENOMIC DNA]</scope>
</reference>
<evidence type="ECO:0000313" key="7">
    <source>
        <dbReference type="Proteomes" id="UP000050761"/>
    </source>
</evidence>
<comment type="similarity">
    <text evidence="2">Belongs to the CNRIP family.</text>
</comment>
<accession>A0A3P8BL75</accession>
<reference evidence="8" key="2">
    <citation type="submission" date="2019-09" db="UniProtKB">
        <authorList>
            <consortium name="WormBaseParasite"/>
        </authorList>
    </citation>
    <scope>IDENTIFICATION</scope>
</reference>
<dbReference type="Pfam" id="PF15043">
    <property type="entry name" value="CNRIP1"/>
    <property type="match status" value="1"/>
</dbReference>
<evidence type="ECO:0000256" key="3">
    <source>
        <dbReference type="ARBA" id="ARBA00015651"/>
    </source>
</evidence>
<comment type="subunit">
    <text evidence="4">Interacts with the cannabinoid receptor CNR1 (via C-terminus). Does not interact with cannabinoid receptor CNR2.</text>
</comment>
<name>A0A3P8BL75_HELPZ</name>
<evidence type="ECO:0000313" key="6">
    <source>
        <dbReference type="EMBL" id="VDP07205.1"/>
    </source>
</evidence>
<keyword evidence="7" id="KW-1185">Reference proteome</keyword>
<proteinExistence type="inferred from homology"/>
<evidence type="ECO:0000256" key="2">
    <source>
        <dbReference type="ARBA" id="ARBA00007288"/>
    </source>
</evidence>
<dbReference type="GO" id="GO:0031718">
    <property type="term" value="F:type 1 cannabinoid receptor binding"/>
    <property type="evidence" value="ECO:0007669"/>
    <property type="project" value="TreeGrafter"/>
</dbReference>
<feature type="coiled-coil region" evidence="5">
    <location>
        <begin position="36"/>
        <end position="63"/>
    </location>
</feature>
<dbReference type="InterPro" id="IPR029204">
    <property type="entry name" value="CNRIP1"/>
</dbReference>
<sequence length="189" mass="20775">MDAATLVNGDDFCRAVELVINDQSLPAHLKAAMGGILDVKLQLNAVIKRNEELIEENAMVRAKNCDSVKLSDAHQCVRGSRSENGDPVVYKVDGERFEGGTRTLKFATNTRYRITLSSKPPAEFHHMHLAGCDLQLHTDDPKSGEYSTEWNTTGIDVCKKGARNNIGLTLQVRSSTVLGLFSDCAYYTA</sequence>